<feature type="transmembrane region" description="Helical" evidence="9">
    <location>
        <begin position="502"/>
        <end position="526"/>
    </location>
</feature>
<dbReference type="Pfam" id="PF00060">
    <property type="entry name" value="Lig_chan"/>
    <property type="match status" value="1"/>
</dbReference>
<keyword evidence="4 9" id="KW-0812">Transmembrane</keyword>
<dbReference type="AlphaFoldDB" id="A0A6P4IQI0"/>
<evidence type="ECO:0000256" key="4">
    <source>
        <dbReference type="ARBA" id="ARBA00022692"/>
    </source>
</evidence>
<evidence type="ECO:0000256" key="9">
    <source>
        <dbReference type="SAM" id="Phobius"/>
    </source>
</evidence>
<keyword evidence="8" id="KW-0325">Glycoprotein</keyword>
<comment type="subcellular location">
    <subcellularLocation>
        <location evidence="1">Cell membrane</location>
        <topology evidence="1">Multi-pass membrane protein</topology>
    </subcellularLocation>
</comment>
<reference evidence="12" key="2">
    <citation type="submission" date="2025-08" db="UniProtKB">
        <authorList>
            <consortium name="RefSeq"/>
        </authorList>
    </citation>
    <scope>IDENTIFICATION</scope>
    <source>
        <strain evidence="12">14028-0561.14</strain>
        <tissue evidence="12">Whole fly</tissue>
    </source>
</reference>
<keyword evidence="6 9" id="KW-0472">Membrane</keyword>
<proteinExistence type="inferred from homology"/>
<keyword evidence="11" id="KW-1185">Reference proteome</keyword>
<gene>
    <name evidence="12" type="primary">Ir41a</name>
</gene>
<evidence type="ECO:0000313" key="12">
    <source>
        <dbReference type="RefSeq" id="XP_017024748.2"/>
    </source>
</evidence>
<dbReference type="GO" id="GO:0050907">
    <property type="term" value="P:detection of chemical stimulus involved in sensory perception"/>
    <property type="evidence" value="ECO:0007669"/>
    <property type="project" value="UniProtKB-ARBA"/>
</dbReference>
<dbReference type="InterPro" id="IPR052192">
    <property type="entry name" value="Insect_Ionotropic_Sensory_Rcpt"/>
</dbReference>
<dbReference type="GO" id="GO:0005886">
    <property type="term" value="C:plasma membrane"/>
    <property type="evidence" value="ECO:0007669"/>
    <property type="project" value="UniProtKB-SubCell"/>
</dbReference>
<reference evidence="11" key="1">
    <citation type="submission" date="2025-05" db="UniProtKB">
        <authorList>
            <consortium name="RefSeq"/>
        </authorList>
    </citation>
    <scope>NUCLEOTIDE SEQUENCE [LARGE SCALE GENOMIC DNA]</scope>
    <source>
        <strain evidence="11">14028-0561.14</strain>
    </source>
</reference>
<keyword evidence="7" id="KW-0675">Receptor</keyword>
<evidence type="ECO:0000259" key="10">
    <source>
        <dbReference type="Pfam" id="PF00060"/>
    </source>
</evidence>
<dbReference type="Gene3D" id="1.10.287.70">
    <property type="match status" value="1"/>
</dbReference>
<dbReference type="RefSeq" id="XP_017024748.2">
    <property type="nucleotide sequence ID" value="XM_017169259.2"/>
</dbReference>
<dbReference type="InterPro" id="IPR001320">
    <property type="entry name" value="Iontro_rcpt_C"/>
</dbReference>
<protein>
    <submittedName>
        <fullName evidence="12">Uncharacterized protein Ir41a</fullName>
    </submittedName>
</protein>
<name>A0A6P4IQI0_DROKI</name>
<dbReference type="GO" id="GO:0015276">
    <property type="term" value="F:ligand-gated monoatomic ion channel activity"/>
    <property type="evidence" value="ECO:0007669"/>
    <property type="project" value="InterPro"/>
</dbReference>
<feature type="domain" description="Ionotropic glutamate receptor C-terminal" evidence="10">
    <location>
        <begin position="237"/>
        <end position="512"/>
    </location>
</feature>
<keyword evidence="3" id="KW-1003">Cell membrane</keyword>
<dbReference type="SUPFAM" id="SSF53850">
    <property type="entry name" value="Periplasmic binding protein-like II"/>
    <property type="match status" value="1"/>
</dbReference>
<evidence type="ECO:0000256" key="5">
    <source>
        <dbReference type="ARBA" id="ARBA00022989"/>
    </source>
</evidence>
<dbReference type="GeneID" id="108076415"/>
<evidence type="ECO:0000256" key="1">
    <source>
        <dbReference type="ARBA" id="ARBA00004651"/>
    </source>
</evidence>
<accession>A0A6P4IQI0</accession>
<feature type="transmembrane region" description="Helical" evidence="9">
    <location>
        <begin position="237"/>
        <end position="258"/>
    </location>
</feature>
<evidence type="ECO:0000256" key="2">
    <source>
        <dbReference type="ARBA" id="ARBA00008685"/>
    </source>
</evidence>
<dbReference type="OrthoDB" id="8182981at2759"/>
<dbReference type="Gene3D" id="3.40.190.10">
    <property type="entry name" value="Periplasmic binding protein-like II"/>
    <property type="match status" value="1"/>
</dbReference>
<dbReference type="Proteomes" id="UP001652661">
    <property type="component" value="Chromosome 2L"/>
</dbReference>
<comment type="similarity">
    <text evidence="2">Belongs to the glutamate-gated ion channel (TC 1.A.10.1) family.</text>
</comment>
<sequence>MYSIWRSLYNKFVFAYNANEFKEELSKRTFFEDQANLLFVVRDYATGTVFDIKTNKYVGPRAENPAQLRLLDRYYVSEQRFQDGKSLFPDKLQDLKGREVTIAGFNYPPYTVIKQSTNANARDINVPEDSDLRNVYIDGTETRIVLTFCERYNCRVQIDTSDANDWGTIYPNISGDGALGMIIKNKADVCIGAMYSWFEDYRYLDLSMYLVRSGITCLVPIPMRLAGWYIPLEPFQATLWSAVFLCLCIETVGLILAYRSEQQLYLTPSERVGWWNCAKFGMSTTYKLLISQSGNSKAHSITVRVLLFACFLNDLIITSIYGGGLASILTIPSLDEAADTVQRLRSHQLQWAANSEAWVSAIRGSDDPLVHDLLNNFHIYGDEELLRFAEDQRVSIGFAVERLPFGHFAIGDYLGPQAIDQLIIMRDDLYYQYTVAFVPRLWPLLGQFNSLIYNWHSSGFDKYWEYRVVAGNLNLKIQQQVESTMSGSQEDIGPVTLGMSNFAGIILVWLLGSIIGTFTFLAEVLLTNFLKFNLSSSLLERFSYI</sequence>
<feature type="transmembrane region" description="Helical" evidence="9">
    <location>
        <begin position="209"/>
        <end position="231"/>
    </location>
</feature>
<keyword evidence="5 9" id="KW-1133">Transmembrane helix</keyword>
<evidence type="ECO:0000256" key="6">
    <source>
        <dbReference type="ARBA" id="ARBA00023136"/>
    </source>
</evidence>
<organism evidence="11 12">
    <name type="scientific">Drosophila kikkawai</name>
    <name type="common">Fruit fly</name>
    <dbReference type="NCBI Taxonomy" id="30033"/>
    <lineage>
        <taxon>Eukaryota</taxon>
        <taxon>Metazoa</taxon>
        <taxon>Ecdysozoa</taxon>
        <taxon>Arthropoda</taxon>
        <taxon>Hexapoda</taxon>
        <taxon>Insecta</taxon>
        <taxon>Pterygota</taxon>
        <taxon>Neoptera</taxon>
        <taxon>Endopterygota</taxon>
        <taxon>Diptera</taxon>
        <taxon>Brachycera</taxon>
        <taxon>Muscomorpha</taxon>
        <taxon>Ephydroidea</taxon>
        <taxon>Drosophilidae</taxon>
        <taxon>Drosophila</taxon>
        <taxon>Sophophora</taxon>
    </lineage>
</organism>
<evidence type="ECO:0000256" key="7">
    <source>
        <dbReference type="ARBA" id="ARBA00023170"/>
    </source>
</evidence>
<evidence type="ECO:0000256" key="8">
    <source>
        <dbReference type="ARBA" id="ARBA00023180"/>
    </source>
</evidence>
<evidence type="ECO:0000313" key="11">
    <source>
        <dbReference type="Proteomes" id="UP001652661"/>
    </source>
</evidence>
<dbReference type="PANTHER" id="PTHR42643">
    <property type="entry name" value="IONOTROPIC RECEPTOR 20A-RELATED"/>
    <property type="match status" value="1"/>
</dbReference>
<evidence type="ECO:0000256" key="3">
    <source>
        <dbReference type="ARBA" id="ARBA00022475"/>
    </source>
</evidence>
<dbReference type="PANTHER" id="PTHR42643:SF40">
    <property type="entry name" value="IONOTROPIC RECEPTOR 41A-RELATED"/>
    <property type="match status" value="1"/>
</dbReference>